<name>A0A6A6YP45_9PEZI</name>
<proteinExistence type="predicted"/>
<evidence type="ECO:0000313" key="1">
    <source>
        <dbReference type="EMBL" id="KAF2809637.1"/>
    </source>
</evidence>
<dbReference type="RefSeq" id="XP_033576601.1">
    <property type="nucleotide sequence ID" value="XM_033722091.1"/>
</dbReference>
<dbReference type="GeneID" id="54462984"/>
<organism evidence="1">
    <name type="scientific">Mytilinidion resinicola</name>
    <dbReference type="NCBI Taxonomy" id="574789"/>
    <lineage>
        <taxon>Eukaryota</taxon>
        <taxon>Fungi</taxon>
        <taxon>Dikarya</taxon>
        <taxon>Ascomycota</taxon>
        <taxon>Pezizomycotina</taxon>
        <taxon>Dothideomycetes</taxon>
        <taxon>Pleosporomycetidae</taxon>
        <taxon>Mytilinidiales</taxon>
        <taxon>Mytilinidiaceae</taxon>
        <taxon>Mytilinidion</taxon>
    </lineage>
</organism>
<protein>
    <submittedName>
        <fullName evidence="1 3">Uncharacterized protein</fullName>
    </submittedName>
</protein>
<evidence type="ECO:0000313" key="3">
    <source>
        <dbReference type="RefSeq" id="XP_033576601.1"/>
    </source>
</evidence>
<reference evidence="3" key="2">
    <citation type="submission" date="2020-04" db="EMBL/GenBank/DDBJ databases">
        <authorList>
            <consortium name="NCBI Genome Project"/>
        </authorList>
    </citation>
    <scope>NUCLEOTIDE SEQUENCE</scope>
    <source>
        <strain evidence="3">CBS 304.34</strain>
    </source>
</reference>
<reference evidence="1 3" key="1">
    <citation type="journal article" date="2020" name="Stud. Mycol.">
        <title>101 Dothideomycetes genomes: a test case for predicting lifestyles and emergence of pathogens.</title>
        <authorList>
            <person name="Haridas S."/>
            <person name="Albert R."/>
            <person name="Binder M."/>
            <person name="Bloem J."/>
            <person name="Labutti K."/>
            <person name="Salamov A."/>
            <person name="Andreopoulos B."/>
            <person name="Baker S."/>
            <person name="Barry K."/>
            <person name="Bills G."/>
            <person name="Bluhm B."/>
            <person name="Cannon C."/>
            <person name="Castanera R."/>
            <person name="Culley D."/>
            <person name="Daum C."/>
            <person name="Ezra D."/>
            <person name="Gonzalez J."/>
            <person name="Henrissat B."/>
            <person name="Kuo A."/>
            <person name="Liang C."/>
            <person name="Lipzen A."/>
            <person name="Lutzoni F."/>
            <person name="Magnuson J."/>
            <person name="Mondo S."/>
            <person name="Nolan M."/>
            <person name="Ohm R."/>
            <person name="Pangilinan J."/>
            <person name="Park H.-J."/>
            <person name="Ramirez L."/>
            <person name="Alfaro M."/>
            <person name="Sun H."/>
            <person name="Tritt A."/>
            <person name="Yoshinaga Y."/>
            <person name="Zwiers L.-H."/>
            <person name="Turgeon B."/>
            <person name="Goodwin S."/>
            <person name="Spatafora J."/>
            <person name="Crous P."/>
            <person name="Grigoriev I."/>
        </authorList>
    </citation>
    <scope>NUCLEOTIDE SEQUENCE</scope>
    <source>
        <strain evidence="1 3">CBS 304.34</strain>
    </source>
</reference>
<gene>
    <name evidence="1 3" type="ORF">BDZ99DRAFT_477028</name>
</gene>
<sequence>MPKYIVTHLQQLSYPLIPILDDRGVSPEFTGWCPTIWQPTKGAIPYTYNITSGPIHKFHIQGYWEGTRDELSIFMKKASLDPQDGWQYAYPFTVKTSLRRRDGITIDFPATNPEFSLYGNPRNLHVDSNGYVSVSSNFMVEGIDLKAGIVPGRPDDHPWACVGTLEVQVLLGTESLMFFTAEMESYFTGSRPIKFLAYEGIDINLLRFALGPRNGKGDDSSLPYDVAVAKRVFDSGYLYNRVDGQPAFTKGAGSAFLLSKYLMI</sequence>
<accession>A0A6A6YP45</accession>
<dbReference type="EMBL" id="MU003701">
    <property type="protein sequence ID" value="KAF2809637.1"/>
    <property type="molecule type" value="Genomic_DNA"/>
</dbReference>
<dbReference type="Proteomes" id="UP000504636">
    <property type="component" value="Unplaced"/>
</dbReference>
<evidence type="ECO:0000313" key="2">
    <source>
        <dbReference type="Proteomes" id="UP000504636"/>
    </source>
</evidence>
<dbReference type="AlphaFoldDB" id="A0A6A6YP45"/>
<keyword evidence="2" id="KW-1185">Reference proteome</keyword>
<reference evidence="3" key="3">
    <citation type="submission" date="2025-04" db="UniProtKB">
        <authorList>
            <consortium name="RefSeq"/>
        </authorList>
    </citation>
    <scope>IDENTIFICATION</scope>
    <source>
        <strain evidence="3">CBS 304.34</strain>
    </source>
</reference>
<dbReference type="OrthoDB" id="3796889at2759"/>